<proteinExistence type="predicted"/>
<organism evidence="1 2">
    <name type="scientific">Tetradesmus obliquus</name>
    <name type="common">Green alga</name>
    <name type="synonym">Acutodesmus obliquus</name>
    <dbReference type="NCBI Taxonomy" id="3088"/>
    <lineage>
        <taxon>Eukaryota</taxon>
        <taxon>Viridiplantae</taxon>
        <taxon>Chlorophyta</taxon>
        <taxon>core chlorophytes</taxon>
        <taxon>Chlorophyceae</taxon>
        <taxon>CS clade</taxon>
        <taxon>Sphaeropleales</taxon>
        <taxon>Scenedesmaceae</taxon>
        <taxon>Tetradesmus</taxon>
    </lineage>
</organism>
<name>A0ABY8UEC0_TETOB</name>
<evidence type="ECO:0008006" key="3">
    <source>
        <dbReference type="Google" id="ProtNLM"/>
    </source>
</evidence>
<dbReference type="EMBL" id="CP126218">
    <property type="protein sequence ID" value="WIA19809.1"/>
    <property type="molecule type" value="Genomic_DNA"/>
</dbReference>
<dbReference type="Proteomes" id="UP001244341">
    <property type="component" value="Chromosome 11b"/>
</dbReference>
<evidence type="ECO:0000313" key="2">
    <source>
        <dbReference type="Proteomes" id="UP001244341"/>
    </source>
</evidence>
<keyword evidence="2" id="KW-1185">Reference proteome</keyword>
<gene>
    <name evidence="1" type="ORF">OEZ85_005718</name>
</gene>
<evidence type="ECO:0000313" key="1">
    <source>
        <dbReference type="EMBL" id="WIA19809.1"/>
    </source>
</evidence>
<reference evidence="1 2" key="1">
    <citation type="submission" date="2023-05" db="EMBL/GenBank/DDBJ databases">
        <title>A 100% complete, gapless, phased diploid assembly of the Scenedesmus obliquus UTEX 3031 genome.</title>
        <authorList>
            <person name="Biondi T.C."/>
            <person name="Hanschen E.R."/>
            <person name="Kwon T."/>
            <person name="Eng W."/>
            <person name="Kruse C.P.S."/>
            <person name="Koehler S.I."/>
            <person name="Kunde Y."/>
            <person name="Gleasner C.D."/>
            <person name="You Mak K.T."/>
            <person name="Polle J."/>
            <person name="Hovde B.T."/>
            <person name="Starkenburg S.R."/>
        </authorList>
    </citation>
    <scope>NUCLEOTIDE SEQUENCE [LARGE SCALE GENOMIC DNA]</scope>
    <source>
        <strain evidence="1 2">DOE0152z</strain>
    </source>
</reference>
<accession>A0ABY8UEC0</accession>
<sequence length="269" mass="29528">MNGVEALAGELAEQERRSQLATPKAMLDDQANFLLLRAFIQEASNRSIVAGVQATLLLDLAAELCRDCSSSGADAAATDATLAAQTERSAQLDSAAAAAAAAVQLQAPAIPVTASQQLQQQQQARAARKQRFTREQQAAILESVERFYAACPSRYTELVIKHMQERFPGIEISNACVRKIKFRANEAAKQNSEVNRRESQAAADAAHGLANPERYTHCVIRDMKEKYPDLELNMGQIRKIKFRTLGNINPRQASAKPEQQQQQQQQGDP</sequence>
<protein>
    <recommendedName>
        <fullName evidence="3">Homeobox domain-containing protein</fullName>
    </recommendedName>
</protein>